<dbReference type="GO" id="GO:0008658">
    <property type="term" value="F:penicillin binding"/>
    <property type="evidence" value="ECO:0007669"/>
    <property type="project" value="InterPro"/>
</dbReference>
<dbReference type="InterPro" id="IPR001460">
    <property type="entry name" value="PCN-bd_Tpept"/>
</dbReference>
<dbReference type="Gene3D" id="3.30.10.20">
    <property type="match status" value="1"/>
</dbReference>
<gene>
    <name evidence="6" type="ORF">GNP93_18140</name>
</gene>
<dbReference type="EMBL" id="WNZX01000016">
    <property type="protein sequence ID" value="MUG72593.1"/>
    <property type="molecule type" value="Genomic_DNA"/>
</dbReference>
<dbReference type="AlphaFoldDB" id="A0A7X2ZE62"/>
<comment type="caution">
    <text evidence="6">The sequence shown here is derived from an EMBL/GenBank/DDBJ whole genome shotgun (WGS) entry which is preliminary data.</text>
</comment>
<dbReference type="Proteomes" id="UP000450917">
    <property type="component" value="Unassembled WGS sequence"/>
</dbReference>
<dbReference type="SUPFAM" id="SSF56519">
    <property type="entry name" value="Penicillin binding protein dimerisation domain"/>
    <property type="match status" value="1"/>
</dbReference>
<dbReference type="Gene3D" id="3.30.450.330">
    <property type="match status" value="1"/>
</dbReference>
<keyword evidence="7" id="KW-1185">Reference proteome</keyword>
<dbReference type="InterPro" id="IPR005311">
    <property type="entry name" value="PBP_dimer"/>
</dbReference>
<dbReference type="PANTHER" id="PTHR30627">
    <property type="entry name" value="PEPTIDOGLYCAN D,D-TRANSPEPTIDASE"/>
    <property type="match status" value="1"/>
</dbReference>
<evidence type="ECO:0000313" key="6">
    <source>
        <dbReference type="EMBL" id="MUG72593.1"/>
    </source>
</evidence>
<evidence type="ECO:0000259" key="5">
    <source>
        <dbReference type="PROSITE" id="PS51178"/>
    </source>
</evidence>
<accession>A0A7X2ZE62</accession>
<organism evidence="6 7">
    <name type="scientific">Paenibacillus validus</name>
    <dbReference type="NCBI Taxonomy" id="44253"/>
    <lineage>
        <taxon>Bacteria</taxon>
        <taxon>Bacillati</taxon>
        <taxon>Bacillota</taxon>
        <taxon>Bacilli</taxon>
        <taxon>Bacillales</taxon>
        <taxon>Paenibacillaceae</taxon>
        <taxon>Paenibacillus</taxon>
    </lineage>
</organism>
<comment type="similarity">
    <text evidence="2">Belongs to the transpeptidase family.</text>
</comment>
<dbReference type="SUPFAM" id="SSF56601">
    <property type="entry name" value="beta-lactamase/transpeptidase-like"/>
    <property type="match status" value="1"/>
</dbReference>
<sequence>MTKMVKLRSLLIGGGFTLLFAVLVTRLYWVQVVQGEELLSKAKEKWAMDKEIPPIRGTITDRNGKALAEDAPSYTIALEPETIMNKGLELDVVKGLAAILSPADDAGAVMAMEDKIRTRINKKKEDGKYYAQVELGNDGWKIDAETADKIKKMISDLQSKLPKKNESTGILLLPEQKRFYPAETMASHLIGYINKEDKPIMGLELTLDKYLRGSPGWLIYEKDRKGVELPDSQSRYQPAVNGDDVKLTLDKNIQFYIESALQKVNEKFKPKSITAIAVDPQTMEILGLANVPTFNPNKYWETKETRDFLNHAVASQYEPGSTFKLVTLAATVEEGLFNPNETYQSGSIKVADRRLHDHNISGWGKISYLEGLKRSSNVAFVKLGIEKLGQDKLRQYITKFGFGARTGIDISGEVPGIVNMRYAPDFATATYGQGLTATAIQQTAAYAAVANGGKLMWPHLIKEITKPDTGEVIQKFEPKVIREVVSEKTAKQVSEYLEQVVSDQDIGTGKRAYIDGYRIAGKTGTANKVLPGEKGYAEGRWVISFIGYAPIENPRILVTIIADEPDLGGDYHRGGEVAAPAFREIVSQSLRYMGLAPTTVQTQPAPVSEKTKAPDLTGMTLDKAKSLMNKSGVSVESYGKGSTVLAQLPAPDTEIGNSQRIYVVLEQPEHVSIPNLTGKSLRDAMEVCSLLKVRCQSVGEGYVAAQTLEGTESERVLTLSLKPYSELLETPDNPAESPSSATGSKTDKNAAKR</sequence>
<dbReference type="InterPro" id="IPR050515">
    <property type="entry name" value="Beta-lactam/transpept"/>
</dbReference>
<feature type="domain" description="PASTA" evidence="5">
    <location>
        <begin position="607"/>
        <end position="665"/>
    </location>
</feature>
<comment type="subcellular location">
    <subcellularLocation>
        <location evidence="1">Membrane</location>
    </subcellularLocation>
</comment>
<evidence type="ECO:0000313" key="7">
    <source>
        <dbReference type="Proteomes" id="UP000450917"/>
    </source>
</evidence>
<dbReference type="RefSeq" id="WP_155615252.1">
    <property type="nucleotide sequence ID" value="NZ_WNZX01000016.1"/>
</dbReference>
<feature type="region of interest" description="Disordered" evidence="4">
    <location>
        <begin position="727"/>
        <end position="753"/>
    </location>
</feature>
<dbReference type="PROSITE" id="PS51178">
    <property type="entry name" value="PASTA"/>
    <property type="match status" value="2"/>
</dbReference>
<evidence type="ECO:0000256" key="2">
    <source>
        <dbReference type="ARBA" id="ARBA00007171"/>
    </source>
</evidence>
<dbReference type="InterPro" id="IPR005543">
    <property type="entry name" value="PASTA_dom"/>
</dbReference>
<dbReference type="InterPro" id="IPR012338">
    <property type="entry name" value="Beta-lactam/transpept-like"/>
</dbReference>
<proteinExistence type="inferred from homology"/>
<dbReference type="PANTHER" id="PTHR30627:SF1">
    <property type="entry name" value="PEPTIDOGLYCAN D,D-TRANSPEPTIDASE FTSI"/>
    <property type="match status" value="1"/>
</dbReference>
<reference evidence="6 7" key="1">
    <citation type="submission" date="2019-11" db="EMBL/GenBank/DDBJ databases">
        <title>Draft genome sequences of five Paenibacillus species of dairy origin.</title>
        <authorList>
            <person name="Olajide A.M."/>
            <person name="Chen S."/>
            <person name="Lapointe G."/>
        </authorList>
    </citation>
    <scope>NUCLEOTIDE SEQUENCE [LARGE SCALE GENOMIC DNA]</scope>
    <source>
        <strain evidence="6 7">2CS3</strain>
    </source>
</reference>
<dbReference type="InterPro" id="IPR036138">
    <property type="entry name" value="PBP_dimer_sf"/>
</dbReference>
<dbReference type="Pfam" id="PF03793">
    <property type="entry name" value="PASTA"/>
    <property type="match status" value="1"/>
</dbReference>
<feature type="domain" description="PASTA" evidence="5">
    <location>
        <begin position="667"/>
        <end position="723"/>
    </location>
</feature>
<dbReference type="Gene3D" id="3.90.1310.10">
    <property type="entry name" value="Penicillin-binding protein 2a (Domain 2)"/>
    <property type="match status" value="1"/>
</dbReference>
<protein>
    <submittedName>
        <fullName evidence="6">PASTA domain-containing protein</fullName>
    </submittedName>
</protein>
<evidence type="ECO:0000256" key="4">
    <source>
        <dbReference type="SAM" id="MobiDB-lite"/>
    </source>
</evidence>
<name>A0A7X2ZE62_9BACL</name>
<dbReference type="SUPFAM" id="SSF54184">
    <property type="entry name" value="Penicillin-binding protein 2x (pbp-2x), c-terminal domain"/>
    <property type="match status" value="2"/>
</dbReference>
<dbReference type="SMART" id="SM00740">
    <property type="entry name" value="PASTA"/>
    <property type="match status" value="2"/>
</dbReference>
<keyword evidence="3" id="KW-0472">Membrane</keyword>
<dbReference type="Gene3D" id="3.40.710.10">
    <property type="entry name" value="DD-peptidase/beta-lactamase superfamily"/>
    <property type="match status" value="1"/>
</dbReference>
<dbReference type="Pfam" id="PF00905">
    <property type="entry name" value="Transpeptidase"/>
    <property type="match status" value="1"/>
</dbReference>
<dbReference type="Pfam" id="PF03717">
    <property type="entry name" value="PBP_dimer"/>
    <property type="match status" value="1"/>
</dbReference>
<evidence type="ECO:0000256" key="1">
    <source>
        <dbReference type="ARBA" id="ARBA00004370"/>
    </source>
</evidence>
<evidence type="ECO:0000256" key="3">
    <source>
        <dbReference type="ARBA" id="ARBA00023136"/>
    </source>
</evidence>
<dbReference type="GO" id="GO:0005886">
    <property type="term" value="C:plasma membrane"/>
    <property type="evidence" value="ECO:0007669"/>
    <property type="project" value="TreeGrafter"/>
</dbReference>
<dbReference type="GO" id="GO:0071555">
    <property type="term" value="P:cell wall organization"/>
    <property type="evidence" value="ECO:0007669"/>
    <property type="project" value="TreeGrafter"/>
</dbReference>